<keyword evidence="3" id="KW-0808">Transferase</keyword>
<dbReference type="InterPro" id="IPR000653">
    <property type="entry name" value="DegT/StrS_aminotransferase"/>
</dbReference>
<gene>
    <name evidence="3" type="ORF">ACFO5X_08845</name>
</gene>
<evidence type="ECO:0000256" key="2">
    <source>
        <dbReference type="RuleBase" id="RU004508"/>
    </source>
</evidence>
<name>A0ABV9KF65_9RHOB</name>
<dbReference type="EMBL" id="JBHSGI010000005">
    <property type="protein sequence ID" value="MFC4668658.1"/>
    <property type="molecule type" value="Genomic_DNA"/>
</dbReference>
<organism evidence="3 4">
    <name type="scientific">Seohaeicola nanhaiensis</name>
    <dbReference type="NCBI Taxonomy" id="1387282"/>
    <lineage>
        <taxon>Bacteria</taxon>
        <taxon>Pseudomonadati</taxon>
        <taxon>Pseudomonadota</taxon>
        <taxon>Alphaproteobacteria</taxon>
        <taxon>Rhodobacterales</taxon>
        <taxon>Roseobacteraceae</taxon>
        <taxon>Seohaeicola</taxon>
    </lineage>
</organism>
<reference evidence="4" key="1">
    <citation type="journal article" date="2019" name="Int. J. Syst. Evol. Microbiol.">
        <title>The Global Catalogue of Microorganisms (GCM) 10K type strain sequencing project: providing services to taxonomists for standard genome sequencing and annotation.</title>
        <authorList>
            <consortium name="The Broad Institute Genomics Platform"/>
            <consortium name="The Broad Institute Genome Sequencing Center for Infectious Disease"/>
            <person name="Wu L."/>
            <person name="Ma J."/>
        </authorList>
    </citation>
    <scope>NUCLEOTIDE SEQUENCE [LARGE SCALE GENOMIC DNA]</scope>
    <source>
        <strain evidence="4">CGMCC 4.7283</strain>
    </source>
</reference>
<dbReference type="Pfam" id="PF01041">
    <property type="entry name" value="DegT_DnrJ_EryC1"/>
    <property type="match status" value="1"/>
</dbReference>
<dbReference type="PIRSF" id="PIRSF000390">
    <property type="entry name" value="PLP_StrS"/>
    <property type="match status" value="1"/>
</dbReference>
<protein>
    <submittedName>
        <fullName evidence="3">DegT/DnrJ/EryC1/StrS family aminotransferase</fullName>
    </submittedName>
</protein>
<dbReference type="InterPro" id="IPR015424">
    <property type="entry name" value="PyrdxlP-dep_Trfase"/>
</dbReference>
<dbReference type="Gene3D" id="3.40.640.10">
    <property type="entry name" value="Type I PLP-dependent aspartate aminotransferase-like (Major domain)"/>
    <property type="match status" value="1"/>
</dbReference>
<dbReference type="RefSeq" id="WP_380716982.1">
    <property type="nucleotide sequence ID" value="NZ_JBHSGI010000005.1"/>
</dbReference>
<dbReference type="PANTHER" id="PTHR30244:SF34">
    <property type="entry name" value="DTDP-4-AMINO-4,6-DIDEOXYGALACTOSE TRANSAMINASE"/>
    <property type="match status" value="1"/>
</dbReference>
<dbReference type="InterPro" id="IPR015421">
    <property type="entry name" value="PyrdxlP-dep_Trfase_major"/>
</dbReference>
<sequence length="397" mass="43305">MSEKFTGVFTQQEPIPEAGIEAALAVLRHGRLHRYNTVSGEIAETALLEEEFADFTGAKYCLAVASGGYAISTALRAAGVRPGDPVLTNAFTLAPVPGAIASLGAVPLFVGVTEQLTIDLDDLASKAGQARVLLLSHMRGHICDMERLMAICDAAGVKVIEDCAHTMGASWNGIASGRHGLAAAYSTQTYKHMNSGEGGFLVTDDEDLAARAVILSGSYMLYERHRAAPGPEAFERVKYVTPNISGRMDNLRAAILRPQLRDLAKQLDRWNERYRTIEDGLRGTPGLTVIERPAEERFVGSSIQFILLGWSEEKVAEVVRRCAARGVELKWFGEGEPKGFTSRYDSWRYVDAPRMPSTDRILRGLLDMRVPLTFSLDDCALIARIIRAEVSAVHQAA</sequence>
<keyword evidence="4" id="KW-1185">Reference proteome</keyword>
<comment type="caution">
    <text evidence="3">The sequence shown here is derived from an EMBL/GenBank/DDBJ whole genome shotgun (WGS) entry which is preliminary data.</text>
</comment>
<accession>A0ABV9KF65</accession>
<dbReference type="Gene3D" id="3.90.1150.10">
    <property type="entry name" value="Aspartate Aminotransferase, domain 1"/>
    <property type="match status" value="1"/>
</dbReference>
<comment type="similarity">
    <text evidence="1 2">Belongs to the DegT/DnrJ/EryC1 family.</text>
</comment>
<keyword evidence="3" id="KW-0032">Aminotransferase</keyword>
<proteinExistence type="inferred from homology"/>
<evidence type="ECO:0000256" key="1">
    <source>
        <dbReference type="ARBA" id="ARBA00037999"/>
    </source>
</evidence>
<dbReference type="GO" id="GO:0008483">
    <property type="term" value="F:transaminase activity"/>
    <property type="evidence" value="ECO:0007669"/>
    <property type="project" value="UniProtKB-KW"/>
</dbReference>
<dbReference type="PANTHER" id="PTHR30244">
    <property type="entry name" value="TRANSAMINASE"/>
    <property type="match status" value="1"/>
</dbReference>
<evidence type="ECO:0000313" key="3">
    <source>
        <dbReference type="EMBL" id="MFC4668658.1"/>
    </source>
</evidence>
<dbReference type="InterPro" id="IPR015422">
    <property type="entry name" value="PyrdxlP-dep_Trfase_small"/>
</dbReference>
<dbReference type="Proteomes" id="UP001595973">
    <property type="component" value="Unassembled WGS sequence"/>
</dbReference>
<dbReference type="SUPFAM" id="SSF53383">
    <property type="entry name" value="PLP-dependent transferases"/>
    <property type="match status" value="1"/>
</dbReference>
<evidence type="ECO:0000313" key="4">
    <source>
        <dbReference type="Proteomes" id="UP001595973"/>
    </source>
</evidence>
<keyword evidence="2" id="KW-0663">Pyridoxal phosphate</keyword>